<dbReference type="SUPFAM" id="SSF46626">
    <property type="entry name" value="Cytochrome c"/>
    <property type="match status" value="1"/>
</dbReference>
<evidence type="ECO:0000256" key="1">
    <source>
        <dbReference type="ARBA" id="ARBA00008156"/>
    </source>
</evidence>
<dbReference type="EC" id="1.1.2.-" evidence="16"/>
<dbReference type="GO" id="GO:0005509">
    <property type="term" value="F:calcium ion binding"/>
    <property type="evidence" value="ECO:0007669"/>
    <property type="project" value="InterPro"/>
</dbReference>
<feature type="disulfide bond" evidence="13">
    <location>
        <begin position="133"/>
        <end position="134"/>
    </location>
</feature>
<feature type="binding site" evidence="11">
    <location>
        <position position="139"/>
    </location>
    <ligand>
        <name>pyrroloquinoline quinone</name>
        <dbReference type="ChEBI" id="CHEBI:58442"/>
    </ligand>
</feature>
<dbReference type="SUPFAM" id="SSF50998">
    <property type="entry name" value="Quinoprotein alcohol dehydrogenase-like"/>
    <property type="match status" value="1"/>
</dbReference>
<keyword evidence="5 12" id="KW-0106">Calcium</keyword>
<dbReference type="Gene3D" id="1.10.760.10">
    <property type="entry name" value="Cytochrome c-like domain"/>
    <property type="match status" value="1"/>
</dbReference>
<name>A0A501PIH4_9PROT</name>
<dbReference type="EMBL" id="VFIY01000008">
    <property type="protein sequence ID" value="TPD60259.1"/>
    <property type="molecule type" value="Genomic_DNA"/>
</dbReference>
<accession>A0A501PIH4</accession>
<feature type="binding site" evidence="11">
    <location>
        <position position="87"/>
    </location>
    <ligand>
        <name>pyrroloquinoline quinone</name>
        <dbReference type="ChEBI" id="CHEBI:58442"/>
    </ligand>
</feature>
<evidence type="ECO:0000256" key="11">
    <source>
        <dbReference type="PIRSR" id="PIRSR617512-2"/>
    </source>
</evidence>
<dbReference type="CDD" id="cd10279">
    <property type="entry name" value="PQQ_ADH_II"/>
    <property type="match status" value="1"/>
</dbReference>
<feature type="binding site" evidence="12">
    <location>
        <position position="282"/>
    </location>
    <ligand>
        <name>Ca(2+)</name>
        <dbReference type="ChEBI" id="CHEBI:29108"/>
    </ligand>
</feature>
<feature type="chain" id="PRO_5021398678" evidence="14">
    <location>
        <begin position="24"/>
        <end position="709"/>
    </location>
</feature>
<dbReference type="GO" id="GO:0016614">
    <property type="term" value="F:oxidoreductase activity, acting on CH-OH group of donors"/>
    <property type="evidence" value="ECO:0007669"/>
    <property type="project" value="InterPro"/>
</dbReference>
<dbReference type="PANTHER" id="PTHR32303">
    <property type="entry name" value="QUINOPROTEIN ALCOHOL DEHYDROGENASE (CYTOCHROME C)"/>
    <property type="match status" value="1"/>
</dbReference>
<evidence type="ECO:0000256" key="12">
    <source>
        <dbReference type="PIRSR" id="PIRSR617512-3"/>
    </source>
</evidence>
<evidence type="ECO:0000256" key="9">
    <source>
        <dbReference type="ARBA" id="ARBA00023157"/>
    </source>
</evidence>
<evidence type="ECO:0000256" key="14">
    <source>
        <dbReference type="SAM" id="SignalP"/>
    </source>
</evidence>
<evidence type="ECO:0000313" key="16">
    <source>
        <dbReference type="EMBL" id="TPD60259.1"/>
    </source>
</evidence>
<keyword evidence="9 13" id="KW-1015">Disulfide bond</keyword>
<evidence type="ECO:0000256" key="5">
    <source>
        <dbReference type="ARBA" id="ARBA00022837"/>
    </source>
</evidence>
<dbReference type="GO" id="GO:0016020">
    <property type="term" value="C:membrane"/>
    <property type="evidence" value="ECO:0007669"/>
    <property type="project" value="InterPro"/>
</dbReference>
<evidence type="ECO:0000256" key="2">
    <source>
        <dbReference type="ARBA" id="ARBA00022617"/>
    </source>
</evidence>
<dbReference type="InterPro" id="IPR017512">
    <property type="entry name" value="PQQ_MeOH/EtOH_DH"/>
</dbReference>
<sequence>MALASFRVCCLLGILAFGISSYAAEDLAGQVDQARLEQAETDVDNWLTYGRTWAEQRYSPLDQINSDNISNLSLAWAFELDTNRGQEATPIVVDGVMYFSTAWSKVVALDAATGRLLWQYDPEVDGAKAVHACCDVVNRGVAVWKGRVFVGTIDGRLIAVDAKTGKEIWDVVTVDQSKPYTITMAPRVVKDKVIIGNSGAELGVRGYVSAYDTGTGELVWRFYTVPGNPADGPDGAASDDVLARLAAPTWYGEWWKLGGGGTVWDSVVYDAEFDQLIIGIGNGSPWNHQYRSEGKGDNLFLSSILAVNPDTGAYKWHYQANPGESWDFTNTQQITLADLTIDGVPRKVLMQAPKNGFFYVLDRSNGKLISAEPYVYQNWAKRIDKKTGRPVERPEARYKDKPFLGQPSGIGAHAWMPMSYSPDTGLVYIPAMTFPLAYAHNDNFVVHEGRWNTGVNFLDPPEMPGLPKDLAARKKAVAAMRKGELIAWDPIKQEARWKVRRGWPWNGGTLATGGNLVFQGTAHGHFEAYTADRGEKIWSFQTHRGIVAGPIGYRVNGEQYIAVLAGYGGSMGMATRTPFEKRKMPNGIMVAFKLGGEADMPDYTPELLDPPAPSDESFTDAQREAGRKEYMQFCAICHTGPVNPDLRRSMFLSDAEGWESVVLGGAFEANGMASFANYLTEEEAQAIRAYVNSQAVTLLESGATDVKGR</sequence>
<evidence type="ECO:0000256" key="3">
    <source>
        <dbReference type="ARBA" id="ARBA00022723"/>
    </source>
</evidence>
<dbReference type="SMART" id="SM00564">
    <property type="entry name" value="PQQ"/>
    <property type="match status" value="5"/>
</dbReference>
<feature type="domain" description="Cytochrome c" evidence="15">
    <location>
        <begin position="621"/>
        <end position="695"/>
    </location>
</feature>
<evidence type="ECO:0000256" key="10">
    <source>
        <dbReference type="PIRSR" id="PIRSR617512-1"/>
    </source>
</evidence>
<feature type="binding site" evidence="11">
    <location>
        <begin position="199"/>
        <end position="200"/>
    </location>
    <ligand>
        <name>pyrroloquinoline quinone</name>
        <dbReference type="ChEBI" id="CHEBI:58442"/>
    </ligand>
</feature>
<evidence type="ECO:0000313" key="17">
    <source>
        <dbReference type="Proteomes" id="UP000319148"/>
    </source>
</evidence>
<evidence type="ECO:0000256" key="8">
    <source>
        <dbReference type="ARBA" id="ARBA00023004"/>
    </source>
</evidence>
<dbReference type="NCBIfam" id="TIGR03075">
    <property type="entry name" value="PQQ_enz_alc_DH"/>
    <property type="match status" value="1"/>
</dbReference>
<feature type="binding site" description="covalent" evidence="11">
    <location>
        <position position="634"/>
    </location>
    <ligand>
        <name>heme c</name>
        <dbReference type="ChEBI" id="CHEBI:61717"/>
    </ligand>
</feature>
<feature type="signal peptide" evidence="14">
    <location>
        <begin position="1"/>
        <end position="23"/>
    </location>
</feature>
<feature type="binding site" evidence="12">
    <location>
        <position position="327"/>
    </location>
    <ligand>
        <name>Ca(2+)</name>
        <dbReference type="ChEBI" id="CHEBI:29108"/>
    </ligand>
</feature>
<feature type="binding site" evidence="12">
    <location>
        <position position="201"/>
    </location>
    <ligand>
        <name>Ca(2+)</name>
        <dbReference type="ChEBI" id="CHEBI:29108"/>
    </ligand>
</feature>
<protein>
    <submittedName>
        <fullName evidence="16">PQQ-dependent dehydrogenase, methanol/ethanol family</fullName>
        <ecNumber evidence="16">1.1.2.-</ecNumber>
    </submittedName>
</protein>
<reference evidence="17" key="1">
    <citation type="submission" date="2019-06" db="EMBL/GenBank/DDBJ databases">
        <title>The complete genome of Emcibacter congregatus ZYLT.</title>
        <authorList>
            <person name="Zhao Z."/>
        </authorList>
    </citation>
    <scope>NUCLEOTIDE SEQUENCE [LARGE SCALE GENOMIC DNA]</scope>
    <source>
        <strain evidence="17">MCCC 1A06723</strain>
    </source>
</reference>
<comment type="similarity">
    <text evidence="1">Belongs to the bacterial PQQ dehydrogenase family.</text>
</comment>
<dbReference type="GO" id="GO:0009055">
    <property type="term" value="F:electron transfer activity"/>
    <property type="evidence" value="ECO:0007669"/>
    <property type="project" value="InterPro"/>
</dbReference>
<dbReference type="PROSITE" id="PS51007">
    <property type="entry name" value="CYTC"/>
    <property type="match status" value="1"/>
</dbReference>
<keyword evidence="3 12" id="KW-0479">Metal-binding</keyword>
<gene>
    <name evidence="16" type="ORF">FIV46_09085</name>
</gene>
<evidence type="ECO:0000256" key="4">
    <source>
        <dbReference type="ARBA" id="ARBA00022729"/>
    </source>
</evidence>
<keyword evidence="4 14" id="KW-0732">Signal</keyword>
<dbReference type="InterPro" id="IPR009056">
    <property type="entry name" value="Cyt_c-like_dom"/>
</dbReference>
<feature type="binding site" description="covalent" evidence="11">
    <location>
        <position position="637"/>
    </location>
    <ligand>
        <name>heme c</name>
        <dbReference type="ChEBI" id="CHEBI:61717"/>
    </ligand>
</feature>
<keyword evidence="17" id="KW-1185">Reference proteome</keyword>
<dbReference type="InterPro" id="IPR011047">
    <property type="entry name" value="Quinoprotein_ADH-like_sf"/>
</dbReference>
<feature type="binding site" description="axial binding residue" evidence="12">
    <location>
        <position position="672"/>
    </location>
    <ligand>
        <name>heme c</name>
        <dbReference type="ChEBI" id="CHEBI:61717"/>
    </ligand>
    <ligandPart>
        <name>Fe</name>
        <dbReference type="ChEBI" id="CHEBI:18248"/>
    </ligandPart>
</feature>
<dbReference type="GO" id="GO:0020037">
    <property type="term" value="F:heme binding"/>
    <property type="evidence" value="ECO:0007669"/>
    <property type="project" value="InterPro"/>
</dbReference>
<keyword evidence="2 11" id="KW-0349">Heme</keyword>
<keyword evidence="7 16" id="KW-0560">Oxidoreductase</keyword>
<organism evidence="16 17">
    <name type="scientific">Emcibacter nanhaiensis</name>
    <dbReference type="NCBI Taxonomy" id="1505037"/>
    <lineage>
        <taxon>Bacteria</taxon>
        <taxon>Pseudomonadati</taxon>
        <taxon>Pseudomonadota</taxon>
        <taxon>Alphaproteobacteria</taxon>
        <taxon>Emcibacterales</taxon>
        <taxon>Emcibacteraceae</taxon>
        <taxon>Emcibacter</taxon>
    </lineage>
</organism>
<feature type="binding site" evidence="11">
    <location>
        <position position="262"/>
    </location>
    <ligand>
        <name>pyrroloquinoline quinone</name>
        <dbReference type="ChEBI" id="CHEBI:58442"/>
    </ligand>
</feature>
<evidence type="ECO:0000259" key="15">
    <source>
        <dbReference type="PROSITE" id="PS51007"/>
    </source>
</evidence>
<dbReference type="InterPro" id="IPR036909">
    <property type="entry name" value="Cyt_c-like_dom_sf"/>
</dbReference>
<evidence type="ECO:0000256" key="7">
    <source>
        <dbReference type="ARBA" id="ARBA00023002"/>
    </source>
</evidence>
<dbReference type="OrthoDB" id="9794322at2"/>
<dbReference type="Pfam" id="PF01011">
    <property type="entry name" value="PQQ"/>
    <property type="match status" value="2"/>
</dbReference>
<feature type="binding site" description="axial binding residue" evidence="12">
    <location>
        <position position="638"/>
    </location>
    <ligand>
        <name>heme c</name>
        <dbReference type="ChEBI" id="CHEBI:61717"/>
    </ligand>
    <ligandPart>
        <name>Fe</name>
        <dbReference type="ChEBI" id="CHEBI:18248"/>
    </ligandPart>
</feature>
<dbReference type="AlphaFoldDB" id="A0A501PIH4"/>
<dbReference type="InterPro" id="IPR018391">
    <property type="entry name" value="PQQ_b-propeller_rpt"/>
</dbReference>
<proteinExistence type="inferred from homology"/>
<dbReference type="Gene3D" id="2.140.10.10">
    <property type="entry name" value="Quinoprotein alcohol dehydrogenase-like superfamily"/>
    <property type="match status" value="1"/>
</dbReference>
<dbReference type="Proteomes" id="UP000319148">
    <property type="component" value="Unassembled WGS sequence"/>
</dbReference>
<keyword evidence="8 12" id="KW-0408">Iron</keyword>
<feature type="active site" description="Proton acceptor" evidence="10">
    <location>
        <position position="327"/>
    </location>
</feature>
<feature type="binding site" evidence="11">
    <location>
        <position position="354"/>
    </location>
    <ligand>
        <name>pyrroloquinoline quinone</name>
        <dbReference type="ChEBI" id="CHEBI:58442"/>
    </ligand>
</feature>
<comment type="cofactor">
    <cofactor evidence="12">
        <name>Ca(2+)</name>
        <dbReference type="ChEBI" id="CHEBI:29108"/>
    </cofactor>
    <text evidence="12">Binds 1 Ca(2+) ion per subunit.</text>
</comment>
<keyword evidence="6 11" id="KW-0634">PQQ</keyword>
<evidence type="ECO:0000256" key="6">
    <source>
        <dbReference type="ARBA" id="ARBA00022891"/>
    </source>
</evidence>
<comment type="caution">
    <text evidence="16">The sequence shown here is derived from an EMBL/GenBank/DDBJ whole genome shotgun (WGS) entry which is preliminary data.</text>
</comment>
<comment type="cofactor">
    <cofactor evidence="11">
        <name>heme c</name>
        <dbReference type="ChEBI" id="CHEBI:61717"/>
    </cofactor>
    <text evidence="11">Binds 1 heme c group per subunit.</text>
</comment>
<dbReference type="InterPro" id="IPR002372">
    <property type="entry name" value="PQQ_rpt_dom"/>
</dbReference>
<evidence type="ECO:0000256" key="13">
    <source>
        <dbReference type="PIRSR" id="PIRSR617512-4"/>
    </source>
</evidence>
<dbReference type="Pfam" id="PF13442">
    <property type="entry name" value="Cytochrome_CBB3"/>
    <property type="match status" value="1"/>
</dbReference>
<comment type="cofactor">
    <cofactor evidence="11">
        <name>pyrroloquinoline quinone</name>
        <dbReference type="ChEBI" id="CHEBI:58442"/>
    </cofactor>
    <text evidence="11">Binds 1 PQQ group per subunit.</text>
</comment>
<feature type="binding site" evidence="11">
    <location>
        <position position="183"/>
    </location>
    <ligand>
        <name>pyrroloquinoline quinone</name>
        <dbReference type="ChEBI" id="CHEBI:58442"/>
    </ligand>
</feature>